<dbReference type="InterPro" id="IPR050416">
    <property type="entry name" value="FAD-linked_Oxidoreductase"/>
</dbReference>
<organism evidence="7 8">
    <name type="scientific">Actinomadura chokoriensis</name>
    <dbReference type="NCBI Taxonomy" id="454156"/>
    <lineage>
        <taxon>Bacteria</taxon>
        <taxon>Bacillati</taxon>
        <taxon>Actinomycetota</taxon>
        <taxon>Actinomycetes</taxon>
        <taxon>Streptosporangiales</taxon>
        <taxon>Thermomonosporaceae</taxon>
        <taxon>Actinomadura</taxon>
    </lineage>
</organism>
<keyword evidence="4" id="KW-0274">FAD</keyword>
<dbReference type="Gene3D" id="3.40.462.20">
    <property type="match status" value="1"/>
</dbReference>
<dbReference type="Gene3D" id="3.30.43.10">
    <property type="entry name" value="Uridine Diphospho-n-acetylenolpyruvylglucosamine Reductase, domain 2"/>
    <property type="match status" value="1"/>
</dbReference>
<dbReference type="SUPFAM" id="SSF56176">
    <property type="entry name" value="FAD-binding/transporter-associated domain-like"/>
    <property type="match status" value="1"/>
</dbReference>
<dbReference type="InterPro" id="IPR012951">
    <property type="entry name" value="BBE"/>
</dbReference>
<dbReference type="RefSeq" id="WP_371942557.1">
    <property type="nucleotide sequence ID" value="NZ_JAXCEH010000012.1"/>
</dbReference>
<sequence>MDYGHDLTFGAFLTPDNRDPQGPVRLAQESEAAGLDLVTFQDHPYQPAFLDTWTLMSWVAASTERVTVSGNVLNVPLRPPAVLARAAASLDLLSGGRFALGIGAGGFWDAIAAMGGDRLTPGESVTALGEAIEIIRGIWDAGERAVLKVDGAHHRVAGAKRGPAPAHDIPIWVGAYKPRLQRLIARRADGWLPSLSYLRDGDLKTGNTIIDEAAGEAGRDPARIRRLLNIAGRISAVSDGPLHGPADQWAEELAALALDDGIGTFILASDDPEDLRTFGEEIAPAVREAVARERGTSGTLPAAARRERAVLARRRDGIDYERVPASLASRAVEPGDAAFGSLRHNYLRAGSPGLILRPANPGQIVDGLAYARTQDVPLGIRSGRHGISGRSTNDGGIVLDLGALDTVEVVDPATRRVRLGAGARWGQVARALAPRGWAISSGDYGGVGVGGLATTGGIGLLGRAYGLTVDHVVAAEVVTADGRILRASPEENPDLFWGLRGAGGNLGVVTWVEVEAMELGDVVFSQLTLDASDTSGLLQRWGSAVEAAPRELTSFLILGGARAGQPATAHLMSVYAGSDTDAAVRELERLAEAGPVLDHRGYLMPYAGVIQEGDAPYTGGGSPSVRSGLVTRLDAETADAYAALARSGASYFTQIRATGGAAHDLPPDATAYPHRHQNFLLSAMGAAQPALDTAWDALVAPHTDGLYLSLDTDTRPERLHDAFAANLDRLRRVKRAYDPANVFNGNFPIPPADH</sequence>
<evidence type="ECO:0000256" key="1">
    <source>
        <dbReference type="ARBA" id="ARBA00001974"/>
    </source>
</evidence>
<comment type="similarity">
    <text evidence="2">Belongs to the oxygen-dependent FAD-linked oxidoreductase family.</text>
</comment>
<dbReference type="InterPro" id="IPR016166">
    <property type="entry name" value="FAD-bd_PCMH"/>
</dbReference>
<dbReference type="InterPro" id="IPR006094">
    <property type="entry name" value="Oxid_FAD_bind_N"/>
</dbReference>
<dbReference type="SUPFAM" id="SSF51679">
    <property type="entry name" value="Bacterial luciferase-like"/>
    <property type="match status" value="1"/>
</dbReference>
<dbReference type="Proteomes" id="UP001569904">
    <property type="component" value="Unassembled WGS sequence"/>
</dbReference>
<reference evidence="7 8" key="1">
    <citation type="submission" date="2023-11" db="EMBL/GenBank/DDBJ databases">
        <title>Actinomadura monticuli sp. nov., isolated from volcanic ash.</title>
        <authorList>
            <person name="Lee S.D."/>
            <person name="Yang H."/>
            <person name="Kim I.S."/>
        </authorList>
    </citation>
    <scope>NUCLEOTIDE SEQUENCE [LARGE SCALE GENOMIC DNA]</scope>
    <source>
        <strain evidence="7 8">DSM 45346</strain>
    </source>
</reference>
<dbReference type="InterPro" id="IPR016169">
    <property type="entry name" value="FAD-bd_PCMH_sub2"/>
</dbReference>
<comment type="cofactor">
    <cofactor evidence="1">
        <name>FAD</name>
        <dbReference type="ChEBI" id="CHEBI:57692"/>
    </cofactor>
</comment>
<dbReference type="PROSITE" id="PS51387">
    <property type="entry name" value="FAD_PCMH"/>
    <property type="match status" value="1"/>
</dbReference>
<dbReference type="EMBL" id="JAXCEH010000012">
    <property type="protein sequence ID" value="MFA1555835.1"/>
    <property type="molecule type" value="Genomic_DNA"/>
</dbReference>
<dbReference type="PANTHER" id="PTHR42973">
    <property type="entry name" value="BINDING OXIDOREDUCTASE, PUTATIVE (AFU_ORTHOLOGUE AFUA_1G17690)-RELATED"/>
    <property type="match status" value="1"/>
</dbReference>
<evidence type="ECO:0000313" key="8">
    <source>
        <dbReference type="Proteomes" id="UP001569904"/>
    </source>
</evidence>
<proteinExistence type="inferred from homology"/>
<keyword evidence="3" id="KW-0285">Flavoprotein</keyword>
<protein>
    <submittedName>
        <fullName evidence="7">LLM class flavin-dependent oxidoreductase</fullName>
    </submittedName>
</protein>
<dbReference type="InterPro" id="IPR011251">
    <property type="entry name" value="Luciferase-like_dom"/>
</dbReference>
<gene>
    <name evidence="7" type="ORF">SM436_19275</name>
</gene>
<dbReference type="InterPro" id="IPR036661">
    <property type="entry name" value="Luciferase-like_sf"/>
</dbReference>
<dbReference type="Gene3D" id="3.20.20.30">
    <property type="entry name" value="Luciferase-like domain"/>
    <property type="match status" value="1"/>
</dbReference>
<dbReference type="Gene3D" id="3.30.465.10">
    <property type="match status" value="1"/>
</dbReference>
<name>A0ABV4QYV4_9ACTN</name>
<keyword evidence="8" id="KW-1185">Reference proteome</keyword>
<accession>A0ABV4QYV4</accession>
<dbReference type="Pfam" id="PF01565">
    <property type="entry name" value="FAD_binding_4"/>
    <property type="match status" value="1"/>
</dbReference>
<comment type="caution">
    <text evidence="7">The sequence shown here is derived from an EMBL/GenBank/DDBJ whole genome shotgun (WGS) entry which is preliminary data.</text>
</comment>
<evidence type="ECO:0000256" key="2">
    <source>
        <dbReference type="ARBA" id="ARBA00005466"/>
    </source>
</evidence>
<feature type="domain" description="FAD-binding PCMH-type" evidence="6">
    <location>
        <begin position="348"/>
        <end position="519"/>
    </location>
</feature>
<dbReference type="InterPro" id="IPR016167">
    <property type="entry name" value="FAD-bd_PCMH_sub1"/>
</dbReference>
<dbReference type="InterPro" id="IPR036318">
    <property type="entry name" value="FAD-bd_PCMH-like_sf"/>
</dbReference>
<evidence type="ECO:0000256" key="5">
    <source>
        <dbReference type="ARBA" id="ARBA00023002"/>
    </source>
</evidence>
<evidence type="ECO:0000313" key="7">
    <source>
        <dbReference type="EMBL" id="MFA1555835.1"/>
    </source>
</evidence>
<evidence type="ECO:0000259" key="6">
    <source>
        <dbReference type="PROSITE" id="PS51387"/>
    </source>
</evidence>
<dbReference type="Pfam" id="PF08031">
    <property type="entry name" value="BBE"/>
    <property type="match status" value="1"/>
</dbReference>
<evidence type="ECO:0000256" key="3">
    <source>
        <dbReference type="ARBA" id="ARBA00022630"/>
    </source>
</evidence>
<dbReference type="PANTHER" id="PTHR42973:SF39">
    <property type="entry name" value="FAD-BINDING PCMH-TYPE DOMAIN-CONTAINING PROTEIN"/>
    <property type="match status" value="1"/>
</dbReference>
<evidence type="ECO:0000256" key="4">
    <source>
        <dbReference type="ARBA" id="ARBA00022827"/>
    </source>
</evidence>
<dbReference type="Pfam" id="PF00296">
    <property type="entry name" value="Bac_luciferase"/>
    <property type="match status" value="1"/>
</dbReference>
<keyword evidence="5" id="KW-0560">Oxidoreductase</keyword>
<dbReference type="CDD" id="cd01097">
    <property type="entry name" value="Tetrahydromethanopterin_reductase"/>
    <property type="match status" value="1"/>
</dbReference>